<organism evidence="1 2">
    <name type="scientific">Oryza sativa subsp. japonica</name>
    <name type="common">Rice</name>
    <dbReference type="NCBI Taxonomy" id="39947"/>
    <lineage>
        <taxon>Eukaryota</taxon>
        <taxon>Viridiplantae</taxon>
        <taxon>Streptophyta</taxon>
        <taxon>Embryophyta</taxon>
        <taxon>Tracheophyta</taxon>
        <taxon>Spermatophyta</taxon>
        <taxon>Magnoliopsida</taxon>
        <taxon>Liliopsida</taxon>
        <taxon>Poales</taxon>
        <taxon>Poaceae</taxon>
        <taxon>BOP clade</taxon>
        <taxon>Oryzoideae</taxon>
        <taxon>Oryzeae</taxon>
        <taxon>Oryzinae</taxon>
        <taxon>Oryza</taxon>
        <taxon>Oryza sativa</taxon>
    </lineage>
</organism>
<dbReference type="EMBL" id="AP005655">
    <property type="protein sequence ID" value="BAD38268.1"/>
    <property type="molecule type" value="Genomic_DNA"/>
</dbReference>
<reference evidence="2" key="1">
    <citation type="journal article" date="2005" name="Nature">
        <title>The map-based sequence of the rice genome.</title>
        <authorList>
            <consortium name="International rice genome sequencing project (IRGSP)"/>
            <person name="Matsumoto T."/>
            <person name="Wu J."/>
            <person name="Kanamori H."/>
            <person name="Katayose Y."/>
            <person name="Fujisawa M."/>
            <person name="Namiki N."/>
            <person name="Mizuno H."/>
            <person name="Yamamoto K."/>
            <person name="Antonio B.A."/>
            <person name="Baba T."/>
            <person name="Sakata K."/>
            <person name="Nagamura Y."/>
            <person name="Aoki H."/>
            <person name="Arikawa K."/>
            <person name="Arita K."/>
            <person name="Bito T."/>
            <person name="Chiden Y."/>
            <person name="Fujitsuka N."/>
            <person name="Fukunaka R."/>
            <person name="Hamada M."/>
            <person name="Harada C."/>
            <person name="Hayashi A."/>
            <person name="Hijishita S."/>
            <person name="Honda M."/>
            <person name="Hosokawa S."/>
            <person name="Ichikawa Y."/>
            <person name="Idonuma A."/>
            <person name="Iijima M."/>
            <person name="Ikeda M."/>
            <person name="Ikeno M."/>
            <person name="Ito K."/>
            <person name="Ito S."/>
            <person name="Ito T."/>
            <person name="Ito Y."/>
            <person name="Ito Y."/>
            <person name="Iwabuchi A."/>
            <person name="Kamiya K."/>
            <person name="Karasawa W."/>
            <person name="Kurita K."/>
            <person name="Katagiri S."/>
            <person name="Kikuta A."/>
            <person name="Kobayashi H."/>
            <person name="Kobayashi N."/>
            <person name="Machita K."/>
            <person name="Maehara T."/>
            <person name="Masukawa M."/>
            <person name="Mizubayashi T."/>
            <person name="Mukai Y."/>
            <person name="Nagasaki H."/>
            <person name="Nagata Y."/>
            <person name="Naito S."/>
            <person name="Nakashima M."/>
            <person name="Nakama Y."/>
            <person name="Nakamichi Y."/>
            <person name="Nakamura M."/>
            <person name="Meguro A."/>
            <person name="Negishi M."/>
            <person name="Ohta I."/>
            <person name="Ohta T."/>
            <person name="Okamoto M."/>
            <person name="Ono N."/>
            <person name="Saji S."/>
            <person name="Sakaguchi M."/>
            <person name="Sakai K."/>
            <person name="Shibata M."/>
            <person name="Shimokawa T."/>
            <person name="Song J."/>
            <person name="Takazaki Y."/>
            <person name="Terasawa K."/>
            <person name="Tsugane M."/>
            <person name="Tsuji K."/>
            <person name="Ueda S."/>
            <person name="Waki K."/>
            <person name="Yamagata H."/>
            <person name="Yamamoto M."/>
            <person name="Yamamoto S."/>
            <person name="Yamane H."/>
            <person name="Yoshiki S."/>
            <person name="Yoshihara R."/>
            <person name="Yukawa K."/>
            <person name="Zhong H."/>
            <person name="Yano M."/>
            <person name="Yuan Q."/>
            <person name="Ouyang S."/>
            <person name="Liu J."/>
            <person name="Jones K.M."/>
            <person name="Gansberger K."/>
            <person name="Moffat K."/>
            <person name="Hill J."/>
            <person name="Bera J."/>
            <person name="Fadrosh D."/>
            <person name="Jin S."/>
            <person name="Johri S."/>
            <person name="Kim M."/>
            <person name="Overton L."/>
            <person name="Reardon M."/>
            <person name="Tsitrin T."/>
            <person name="Vuong H."/>
            <person name="Weaver B."/>
            <person name="Ciecko A."/>
            <person name="Tallon L."/>
            <person name="Jackson J."/>
            <person name="Pai G."/>
            <person name="Aken S.V."/>
            <person name="Utterback T."/>
            <person name="Reidmuller S."/>
            <person name="Feldblyum T."/>
            <person name="Hsiao J."/>
            <person name="Zismann V."/>
            <person name="Iobst S."/>
            <person name="de Vazeille A.R."/>
            <person name="Buell C.R."/>
            <person name="Ying K."/>
            <person name="Li Y."/>
            <person name="Lu T."/>
            <person name="Huang Y."/>
            <person name="Zhao Q."/>
            <person name="Feng Q."/>
            <person name="Zhang L."/>
            <person name="Zhu J."/>
            <person name="Weng Q."/>
            <person name="Mu J."/>
            <person name="Lu Y."/>
            <person name="Fan D."/>
            <person name="Liu Y."/>
            <person name="Guan J."/>
            <person name="Zhang Y."/>
            <person name="Yu S."/>
            <person name="Liu X."/>
            <person name="Zhang Y."/>
            <person name="Hong G."/>
            <person name="Han B."/>
            <person name="Choisne N."/>
            <person name="Demange N."/>
            <person name="Orjeda G."/>
            <person name="Samain S."/>
            <person name="Cattolico L."/>
            <person name="Pelletier E."/>
            <person name="Couloux A."/>
            <person name="Segurens B."/>
            <person name="Wincker P."/>
            <person name="D'Hont A."/>
            <person name="Scarpelli C."/>
            <person name="Weissenbach J."/>
            <person name="Salanoubat M."/>
            <person name="Quetier F."/>
            <person name="Yu Y."/>
            <person name="Kim H.R."/>
            <person name="Rambo T."/>
            <person name="Currie J."/>
            <person name="Collura K."/>
            <person name="Luo M."/>
            <person name="Yang T."/>
            <person name="Ammiraju J.S.S."/>
            <person name="Engler F."/>
            <person name="Soderlund C."/>
            <person name="Wing R.A."/>
            <person name="Palmer L.E."/>
            <person name="de la Bastide M."/>
            <person name="Spiegel L."/>
            <person name="Nascimento L."/>
            <person name="Zutavern T."/>
            <person name="O'Shaughnessy A."/>
            <person name="Dike S."/>
            <person name="Dedhia N."/>
            <person name="Preston R."/>
            <person name="Balija V."/>
            <person name="McCombie W.R."/>
            <person name="Chow T."/>
            <person name="Chen H."/>
            <person name="Chung M."/>
            <person name="Chen C."/>
            <person name="Shaw J."/>
            <person name="Wu H."/>
            <person name="Hsiao K."/>
            <person name="Chao Y."/>
            <person name="Chu M."/>
            <person name="Cheng C."/>
            <person name="Hour A."/>
            <person name="Lee P."/>
            <person name="Lin S."/>
            <person name="Lin Y."/>
            <person name="Liou J."/>
            <person name="Liu S."/>
            <person name="Hsing Y."/>
            <person name="Raghuvanshi S."/>
            <person name="Mohanty A."/>
            <person name="Bharti A.K."/>
            <person name="Gaur A."/>
            <person name="Gupta V."/>
            <person name="Kumar D."/>
            <person name="Ravi V."/>
            <person name="Vij S."/>
            <person name="Kapur A."/>
            <person name="Khurana P."/>
            <person name="Khurana P."/>
            <person name="Khurana J.P."/>
            <person name="Tyagi A.K."/>
            <person name="Gaikwad K."/>
            <person name="Singh A."/>
            <person name="Dalal V."/>
            <person name="Srivastava S."/>
            <person name="Dixit A."/>
            <person name="Pal A.K."/>
            <person name="Ghazi I.A."/>
            <person name="Yadav M."/>
            <person name="Pandit A."/>
            <person name="Bhargava A."/>
            <person name="Sureshbabu K."/>
            <person name="Batra K."/>
            <person name="Sharma T.R."/>
            <person name="Mohapatra T."/>
            <person name="Singh N.K."/>
            <person name="Messing J."/>
            <person name="Nelson A.B."/>
            <person name="Fuks G."/>
            <person name="Kavchok S."/>
            <person name="Keizer G."/>
            <person name="Linton E."/>
            <person name="Llaca V."/>
            <person name="Song R."/>
            <person name="Tanyolac B."/>
            <person name="Young S."/>
            <person name="Ho-Il K."/>
            <person name="Hahn J.H."/>
            <person name="Sangsakoo G."/>
            <person name="Vanavichit A."/>
            <person name="de Mattos Luiz.A.T."/>
            <person name="Zimmer P.D."/>
            <person name="Malone G."/>
            <person name="Dellagostin O."/>
            <person name="de Oliveira A.C."/>
            <person name="Bevan M."/>
            <person name="Bancroft I."/>
            <person name="Minx P."/>
            <person name="Cordum H."/>
            <person name="Wilson R."/>
            <person name="Cheng Z."/>
            <person name="Jin W."/>
            <person name="Jiang J."/>
            <person name="Leong S.A."/>
            <person name="Iwama H."/>
            <person name="Gojobori T."/>
            <person name="Itoh T."/>
            <person name="Niimura Y."/>
            <person name="Fujii Y."/>
            <person name="Habara T."/>
            <person name="Sakai H."/>
            <person name="Sato Y."/>
            <person name="Wilson G."/>
            <person name="Kumar K."/>
            <person name="McCouch S."/>
            <person name="Juretic N."/>
            <person name="Hoen D."/>
            <person name="Wright S."/>
            <person name="Bruskiewich R."/>
            <person name="Bureau T."/>
            <person name="Miyao A."/>
            <person name="Hirochika H."/>
            <person name="Nishikawa T."/>
            <person name="Kadowaki K."/>
            <person name="Sugiura M."/>
            <person name="Burr B."/>
            <person name="Sasaki T."/>
        </authorList>
    </citation>
    <scope>NUCLEOTIDE SEQUENCE [LARGE SCALE GENOMIC DNA]</scope>
    <source>
        <strain evidence="2">cv. Nipponbare</strain>
    </source>
</reference>
<dbReference type="Proteomes" id="UP000000763">
    <property type="component" value="Chromosome 9"/>
</dbReference>
<sequence>MNPTAPQCHRAMLAPLPHRPAPPTPPPVLHYGLPSPHGCVGWLSDEIISNLNEEDFNSCTP</sequence>
<accession>Q67UA3</accession>
<evidence type="ECO:0000313" key="1">
    <source>
        <dbReference type="EMBL" id="BAD38268.1"/>
    </source>
</evidence>
<name>Q67UA3_ORYSJ</name>
<dbReference type="AlphaFoldDB" id="Q67UA3"/>
<reference evidence="2" key="2">
    <citation type="journal article" date="2008" name="Nucleic Acids Res.">
        <title>The rice annotation project database (RAP-DB): 2008 update.</title>
        <authorList>
            <consortium name="The rice annotation project (RAP)"/>
        </authorList>
    </citation>
    <scope>GENOME REANNOTATION</scope>
    <source>
        <strain evidence="2">cv. Nipponbare</strain>
    </source>
</reference>
<proteinExistence type="predicted"/>
<evidence type="ECO:0000313" key="2">
    <source>
        <dbReference type="Proteomes" id="UP000000763"/>
    </source>
</evidence>
<protein>
    <submittedName>
        <fullName evidence="1">Uncharacterized protein</fullName>
    </submittedName>
</protein>
<gene>
    <name evidence="1" type="primary">P0025H07.6</name>
</gene>